<feature type="compositionally biased region" description="Low complexity" evidence="1">
    <location>
        <begin position="582"/>
        <end position="595"/>
    </location>
</feature>
<keyword evidence="3" id="KW-1185">Reference proteome</keyword>
<reference evidence="3" key="1">
    <citation type="journal article" date="2019" name="Int. J. Syst. Evol. Microbiol.">
        <title>The Global Catalogue of Microorganisms (GCM) 10K type strain sequencing project: providing services to taxonomists for standard genome sequencing and annotation.</title>
        <authorList>
            <consortium name="The Broad Institute Genomics Platform"/>
            <consortium name="The Broad Institute Genome Sequencing Center for Infectious Disease"/>
            <person name="Wu L."/>
            <person name="Ma J."/>
        </authorList>
    </citation>
    <scope>NUCLEOTIDE SEQUENCE [LARGE SCALE GENOMIC DNA]</scope>
    <source>
        <strain evidence="3">CGMCC 1.6774</strain>
    </source>
</reference>
<evidence type="ECO:0000313" key="3">
    <source>
        <dbReference type="Proteomes" id="UP001597314"/>
    </source>
</evidence>
<evidence type="ECO:0000256" key="1">
    <source>
        <dbReference type="SAM" id="MobiDB-lite"/>
    </source>
</evidence>
<organism evidence="2 3">
    <name type="scientific">Rhodoplanes azumiensis</name>
    <dbReference type="NCBI Taxonomy" id="1897628"/>
    <lineage>
        <taxon>Bacteria</taxon>
        <taxon>Pseudomonadati</taxon>
        <taxon>Pseudomonadota</taxon>
        <taxon>Alphaproteobacteria</taxon>
        <taxon>Hyphomicrobiales</taxon>
        <taxon>Nitrobacteraceae</taxon>
        <taxon>Rhodoplanes</taxon>
    </lineage>
</organism>
<gene>
    <name evidence="2" type="primary">csx17</name>
    <name evidence="2" type="ORF">ACFSOX_12510</name>
</gene>
<proteinExistence type="predicted"/>
<dbReference type="NCBIfam" id="TIGR04113">
    <property type="entry name" value="cas_csx17"/>
    <property type="match status" value="1"/>
</dbReference>
<feature type="region of interest" description="Disordered" evidence="1">
    <location>
        <begin position="499"/>
        <end position="521"/>
    </location>
</feature>
<sequence length="851" mass="90114">MAEVFTHRLDGCAPTPLASYLKALGVLRLLASPANSVTGAAADPAARGWWAGERFHLKTRLDRDALVRFFLEDYAPSPIIAPWNGRAGFLEGDAGAESNRTGAQLMKSIEGSTSPRLGNMRAVIARLRMEPMLIRFDKLRAEAKAAGEEEKRATGASKIKAGETRKSLTKQIEATKSALLPSLRSSADARHLGFIDACFVIAEDERAAPLLGSGGNDGSRDFGVNFAEALDALFDFDADRPKGPAQDELEASVFAAAHRLETTGAMGQFEPGQGGPNASTRFEGWNPLNRWDVVLMLEGTLLFAGALTRRWGVSGSGRAAFPFTFEPSGAGTGALSSDDSNAARGEIWTPLWAKPSGIAEIEALLAEGRLTLGRVVARTGLDAARAIARLGVSRGIAAFERYSLIQPDAKMPYQATPLGRFRTPDRPRRDFVADLDAGRWLARLRRAAGKNAPARARIATRRLEDALFEIARGEHERDGLQAALVALGGVAAWLATSREAREREGRENVAPPPRLGSHWVRAADDGSPEFRVAAALASLGWPSAATADDTADPRATADADDDEEPSASRADEDHEDAGGEDAGAAAEAAMSGAPARPRESDRAPAPPMAAHLAPADGATIARRVRHWAANAPPGVVWGAGGLARNMIAVLERRLVEHARHAFADKALGAASPARLADVVAFLEGPPGFDDARCAALLAGLVWARPARLSRRPHVDDVEATNTAIPFAYAALKPLFTPEDALRAPPGAAPDARRRLPPRGTLPIPPGLVARLRRGALDDAVRIALARARGSGIASPFDPGGRAAKGTEFGAAVAPERLAAALLIPIDDHALNSLLERAYPIVPRQEDADDAA</sequence>
<dbReference type="InterPro" id="IPR026483">
    <property type="entry name" value="Cas_Csx17"/>
</dbReference>
<protein>
    <submittedName>
        <fullName evidence="2">Type I-U CRISPR-associated protein Csx17</fullName>
    </submittedName>
</protein>
<name>A0ABW5AJ65_9BRAD</name>
<comment type="caution">
    <text evidence="2">The sequence shown here is derived from an EMBL/GenBank/DDBJ whole genome shotgun (WGS) entry which is preliminary data.</text>
</comment>
<dbReference type="EMBL" id="JBHUIW010000013">
    <property type="protein sequence ID" value="MFD2182978.1"/>
    <property type="molecule type" value="Genomic_DNA"/>
</dbReference>
<dbReference type="Proteomes" id="UP001597314">
    <property type="component" value="Unassembled WGS sequence"/>
</dbReference>
<feature type="region of interest" description="Disordered" evidence="1">
    <location>
        <begin position="544"/>
        <end position="610"/>
    </location>
</feature>
<dbReference type="RefSeq" id="WP_378478150.1">
    <property type="nucleotide sequence ID" value="NZ_JBHUIW010000013.1"/>
</dbReference>
<accession>A0ABW5AJ65</accession>
<evidence type="ECO:0000313" key="2">
    <source>
        <dbReference type="EMBL" id="MFD2182978.1"/>
    </source>
</evidence>